<evidence type="ECO:0000313" key="3">
    <source>
        <dbReference type="Proteomes" id="UP000762676"/>
    </source>
</evidence>
<dbReference type="Proteomes" id="UP000762676">
    <property type="component" value="Unassembled WGS sequence"/>
</dbReference>
<feature type="domain" description="Reverse transcriptase" evidence="1">
    <location>
        <begin position="1"/>
        <end position="134"/>
    </location>
</feature>
<gene>
    <name evidence="2" type="ORF">ElyMa_006313400</name>
</gene>
<dbReference type="InterPro" id="IPR000477">
    <property type="entry name" value="RT_dom"/>
</dbReference>
<keyword evidence="3" id="KW-1185">Reference proteome</keyword>
<dbReference type="InterPro" id="IPR043502">
    <property type="entry name" value="DNA/RNA_pol_sf"/>
</dbReference>
<dbReference type="EMBL" id="BMAT01012683">
    <property type="protein sequence ID" value="GFR97018.1"/>
    <property type="molecule type" value="Genomic_DNA"/>
</dbReference>
<accession>A0AAV4HGF6</accession>
<dbReference type="Pfam" id="PF00078">
    <property type="entry name" value="RVT_1"/>
    <property type="match status" value="1"/>
</dbReference>
<keyword evidence="2" id="KW-0378">Hydrolase</keyword>
<dbReference type="AlphaFoldDB" id="A0AAV4HGF6"/>
<evidence type="ECO:0000313" key="2">
    <source>
        <dbReference type="EMBL" id="GFR97018.1"/>
    </source>
</evidence>
<dbReference type="InterPro" id="IPR045609">
    <property type="entry name" value="DUF6451"/>
</dbReference>
<keyword evidence="2" id="KW-0540">Nuclease</keyword>
<dbReference type="Pfam" id="PF20049">
    <property type="entry name" value="DUF6451"/>
    <property type="match status" value="1"/>
</dbReference>
<proteinExistence type="predicted"/>
<reference evidence="2 3" key="1">
    <citation type="journal article" date="2021" name="Elife">
        <title>Chloroplast acquisition without the gene transfer in kleptoplastic sea slugs, Plakobranchus ocellatus.</title>
        <authorList>
            <person name="Maeda T."/>
            <person name="Takahashi S."/>
            <person name="Yoshida T."/>
            <person name="Shimamura S."/>
            <person name="Takaki Y."/>
            <person name="Nagai Y."/>
            <person name="Toyoda A."/>
            <person name="Suzuki Y."/>
            <person name="Arimoto A."/>
            <person name="Ishii H."/>
            <person name="Satoh N."/>
            <person name="Nishiyama T."/>
            <person name="Hasebe M."/>
            <person name="Maruyama T."/>
            <person name="Minagawa J."/>
            <person name="Obokata J."/>
            <person name="Shigenobu S."/>
        </authorList>
    </citation>
    <scope>NUCLEOTIDE SEQUENCE [LARGE SCALE GENOMIC DNA]</scope>
</reference>
<dbReference type="SUPFAM" id="SSF56672">
    <property type="entry name" value="DNA/RNA polymerases"/>
    <property type="match status" value="1"/>
</dbReference>
<keyword evidence="2" id="KW-0255">Endonuclease</keyword>
<sequence>MKCKVAHACQLSDSCEVKTGVRQGCLLSPFLFLLVIDWIMKTTTQGRNNGIQWTLTTQLDDLDFADDIALLFHNNRQMQDKTSHLELTSAQTGLKINTKKTELMKLNTAINTSITVAEASIREVDSFTYLGSVIDKEGGTENDVKARIGKARAAYIMLKNIWSSKCICLNTKLRIFNSNVKSVLLYGCETWRMVKSPNRKLQTFINTCLRRISKIRWTDKVPNEEIWRQTKQEQIDTQITRRKWGWIGHTFRKPASNTTRQALFWNPQGKRKRGRPRSTWRRNTKDELKKWGTTWQELQKTAQIRVRWRTVVDGLCSAMS</sequence>
<dbReference type="PROSITE" id="PS50878">
    <property type="entry name" value="RT_POL"/>
    <property type="match status" value="1"/>
</dbReference>
<evidence type="ECO:0000259" key="1">
    <source>
        <dbReference type="PROSITE" id="PS50878"/>
    </source>
</evidence>
<organism evidence="2 3">
    <name type="scientific">Elysia marginata</name>
    <dbReference type="NCBI Taxonomy" id="1093978"/>
    <lineage>
        <taxon>Eukaryota</taxon>
        <taxon>Metazoa</taxon>
        <taxon>Spiralia</taxon>
        <taxon>Lophotrochozoa</taxon>
        <taxon>Mollusca</taxon>
        <taxon>Gastropoda</taxon>
        <taxon>Heterobranchia</taxon>
        <taxon>Euthyneura</taxon>
        <taxon>Panpulmonata</taxon>
        <taxon>Sacoglossa</taxon>
        <taxon>Placobranchoidea</taxon>
        <taxon>Plakobranchidae</taxon>
        <taxon>Elysia</taxon>
    </lineage>
</organism>
<dbReference type="PANTHER" id="PTHR47027:SF25">
    <property type="entry name" value="REVERSE TRANSCRIPTASE DOMAIN-CONTAINING PROTEIN"/>
    <property type="match status" value="1"/>
</dbReference>
<protein>
    <submittedName>
        <fullName evidence="2">Endonuclease-reverse transcriptase</fullName>
    </submittedName>
</protein>
<name>A0AAV4HGF6_9GAST</name>
<dbReference type="PANTHER" id="PTHR47027">
    <property type="entry name" value="REVERSE TRANSCRIPTASE DOMAIN-CONTAINING PROTEIN"/>
    <property type="match status" value="1"/>
</dbReference>
<comment type="caution">
    <text evidence="2">The sequence shown here is derived from an EMBL/GenBank/DDBJ whole genome shotgun (WGS) entry which is preliminary data.</text>
</comment>
<dbReference type="GO" id="GO:0004519">
    <property type="term" value="F:endonuclease activity"/>
    <property type="evidence" value="ECO:0007669"/>
    <property type="project" value="UniProtKB-KW"/>
</dbReference>